<keyword evidence="2" id="KW-1185">Reference proteome</keyword>
<evidence type="ECO:0000313" key="1">
    <source>
        <dbReference type="EMBL" id="TYC46844.1"/>
    </source>
</evidence>
<proteinExistence type="predicted"/>
<dbReference type="EMBL" id="SDGY01000001">
    <property type="protein sequence ID" value="TYC46844.1"/>
    <property type="molecule type" value="Genomic_DNA"/>
</dbReference>
<organism evidence="1 2">
    <name type="scientific">Leuconostoc litchii</name>
    <dbReference type="NCBI Taxonomy" id="1981069"/>
    <lineage>
        <taxon>Bacteria</taxon>
        <taxon>Bacillati</taxon>
        <taxon>Bacillota</taxon>
        <taxon>Bacilli</taxon>
        <taxon>Lactobacillales</taxon>
        <taxon>Lactobacillaceae</taxon>
        <taxon>Leuconostoc</taxon>
    </lineage>
</organism>
<reference evidence="1 2" key="1">
    <citation type="submission" date="2019-01" db="EMBL/GenBank/DDBJ databases">
        <title>Leuconostoc litchii sp. nov., a novel lactic acid bacterium isolated from lychee.</title>
        <authorList>
            <person name="Wang L.-T."/>
        </authorList>
    </citation>
    <scope>NUCLEOTIDE SEQUENCE [LARGE SCALE GENOMIC DNA]</scope>
    <source>
        <strain evidence="1 2">MB7</strain>
    </source>
</reference>
<evidence type="ECO:0008006" key="3">
    <source>
        <dbReference type="Google" id="ProtNLM"/>
    </source>
</evidence>
<comment type="caution">
    <text evidence="1">The sequence shown here is derived from an EMBL/GenBank/DDBJ whole genome shotgun (WGS) entry which is preliminary data.</text>
</comment>
<dbReference type="Pfam" id="PF16784">
    <property type="entry name" value="HNHc_6"/>
    <property type="match status" value="1"/>
</dbReference>
<dbReference type="Proteomes" id="UP000442244">
    <property type="component" value="Unassembled WGS sequence"/>
</dbReference>
<name>A0A6P2CMN5_9LACO</name>
<protein>
    <recommendedName>
        <fullName evidence="3">DUF968 domain-containing protein</fullName>
    </recommendedName>
</protein>
<sequence>MTELFGQVNKLDPNKGLVTLRLSDDDLRTLQKYHATNQQQVLSVIASDDNEPTPKQRRFSFALLNDIWLSQVGGSWLETVESTRRHFYGMYEYYHGLDFGEFSLSAVKGNKSDTNEFINMLLDYSVLHNISLSVKPLNELEPQEIAHWEYQCLMNKCCVICGKRPSDLHHLDTIGQGVDRRKTNHLKHRAVQLCRTHHQMAHSLGIETFLQKHHLTGIKIDERIAEVHRLNTGD</sequence>
<evidence type="ECO:0000313" key="2">
    <source>
        <dbReference type="Proteomes" id="UP000442244"/>
    </source>
</evidence>
<gene>
    <name evidence="1" type="ORF">ESZ47_01500</name>
</gene>
<dbReference type="InterPro" id="IPR041242">
    <property type="entry name" value="HNHc_6"/>
</dbReference>
<dbReference type="AlphaFoldDB" id="A0A6P2CMN5"/>
<dbReference type="OrthoDB" id="1665841at2"/>
<accession>A0A6P2CMN5</accession>
<dbReference type="RefSeq" id="WP_148604129.1">
    <property type="nucleotide sequence ID" value="NZ_BSUV01000001.1"/>
</dbReference>